<evidence type="ECO:0000256" key="4">
    <source>
        <dbReference type="ARBA" id="ARBA00022989"/>
    </source>
</evidence>
<sequence length="192" mass="21291">MDTMLPIYIVLGVVVVVVIAVAVWLFSARAALVRRNQSVDEAWQGIASELSRRAELIPALVATVREHASHERRVFEEVAAARERSIGAASPGEAASAEPEVKKAVRAVFVVAQGYPKLQASREYLDLQQQFSDTDDSVQAARRKFNSSVRDFNTRVRSFPSSMFARGLGLSEREFFEIDDPNAVAEPPRVQF</sequence>
<keyword evidence="4 6" id="KW-1133">Transmembrane helix</keyword>
<accession>A0A9D2C938</accession>
<dbReference type="SUPFAM" id="SSF140478">
    <property type="entry name" value="LemA-like"/>
    <property type="match status" value="1"/>
</dbReference>
<reference evidence="7" key="1">
    <citation type="journal article" date="2021" name="PeerJ">
        <title>Extensive microbial diversity within the chicken gut microbiome revealed by metagenomics and culture.</title>
        <authorList>
            <person name="Gilroy R."/>
            <person name="Ravi A."/>
            <person name="Getino M."/>
            <person name="Pursley I."/>
            <person name="Horton D.L."/>
            <person name="Alikhan N.F."/>
            <person name="Baker D."/>
            <person name="Gharbi K."/>
            <person name="Hall N."/>
            <person name="Watson M."/>
            <person name="Adriaenssens E.M."/>
            <person name="Foster-Nyarko E."/>
            <person name="Jarju S."/>
            <person name="Secka A."/>
            <person name="Antonio M."/>
            <person name="Oren A."/>
            <person name="Chaudhuri R.R."/>
            <person name="La Ragione R."/>
            <person name="Hildebrand F."/>
            <person name="Pallen M.J."/>
        </authorList>
    </citation>
    <scope>NUCLEOTIDE SEQUENCE</scope>
    <source>
        <strain evidence="7">ChiGjej1B1-98</strain>
    </source>
</reference>
<dbReference type="InterPro" id="IPR023353">
    <property type="entry name" value="LemA-like_dom_sf"/>
</dbReference>
<dbReference type="PANTHER" id="PTHR34478:SF2">
    <property type="entry name" value="MEMBRANE PROTEIN"/>
    <property type="match status" value="1"/>
</dbReference>
<feature type="transmembrane region" description="Helical" evidence="6">
    <location>
        <begin position="6"/>
        <end position="26"/>
    </location>
</feature>
<comment type="similarity">
    <text evidence="2">Belongs to the LemA family.</text>
</comment>
<evidence type="ECO:0000256" key="2">
    <source>
        <dbReference type="ARBA" id="ARBA00008854"/>
    </source>
</evidence>
<dbReference type="Pfam" id="PF04011">
    <property type="entry name" value="LemA"/>
    <property type="match status" value="1"/>
</dbReference>
<dbReference type="PANTHER" id="PTHR34478">
    <property type="entry name" value="PROTEIN LEMA"/>
    <property type="match status" value="1"/>
</dbReference>
<dbReference type="GO" id="GO:0016020">
    <property type="term" value="C:membrane"/>
    <property type="evidence" value="ECO:0007669"/>
    <property type="project" value="UniProtKB-SubCell"/>
</dbReference>
<dbReference type="InterPro" id="IPR007156">
    <property type="entry name" value="MamQ_LemA"/>
</dbReference>
<keyword evidence="3 6" id="KW-0812">Transmembrane</keyword>
<protein>
    <submittedName>
        <fullName evidence="7">LemA family protein</fullName>
    </submittedName>
</protein>
<evidence type="ECO:0000256" key="1">
    <source>
        <dbReference type="ARBA" id="ARBA00004167"/>
    </source>
</evidence>
<dbReference type="EMBL" id="DXDC01000039">
    <property type="protein sequence ID" value="HIY64940.1"/>
    <property type="molecule type" value="Genomic_DNA"/>
</dbReference>
<evidence type="ECO:0000313" key="7">
    <source>
        <dbReference type="EMBL" id="HIY64940.1"/>
    </source>
</evidence>
<evidence type="ECO:0000256" key="3">
    <source>
        <dbReference type="ARBA" id="ARBA00022692"/>
    </source>
</evidence>
<organism evidence="7 8">
    <name type="scientific">Candidatus Agrococcus pullicola</name>
    <dbReference type="NCBI Taxonomy" id="2838429"/>
    <lineage>
        <taxon>Bacteria</taxon>
        <taxon>Bacillati</taxon>
        <taxon>Actinomycetota</taxon>
        <taxon>Actinomycetes</taxon>
        <taxon>Micrococcales</taxon>
        <taxon>Microbacteriaceae</taxon>
        <taxon>Agrococcus</taxon>
    </lineage>
</organism>
<dbReference type="Proteomes" id="UP000824005">
    <property type="component" value="Unassembled WGS sequence"/>
</dbReference>
<evidence type="ECO:0000256" key="6">
    <source>
        <dbReference type="SAM" id="Phobius"/>
    </source>
</evidence>
<comment type="caution">
    <text evidence="7">The sequence shown here is derived from an EMBL/GenBank/DDBJ whole genome shotgun (WGS) entry which is preliminary data.</text>
</comment>
<gene>
    <name evidence="7" type="ORF">H9830_01525</name>
</gene>
<proteinExistence type="inferred from homology"/>
<keyword evidence="5 6" id="KW-0472">Membrane</keyword>
<evidence type="ECO:0000256" key="5">
    <source>
        <dbReference type="ARBA" id="ARBA00023136"/>
    </source>
</evidence>
<comment type="subcellular location">
    <subcellularLocation>
        <location evidence="1">Membrane</location>
        <topology evidence="1">Single-pass membrane protein</topology>
    </subcellularLocation>
</comment>
<reference evidence="7" key="2">
    <citation type="submission" date="2021-04" db="EMBL/GenBank/DDBJ databases">
        <authorList>
            <person name="Gilroy R."/>
        </authorList>
    </citation>
    <scope>NUCLEOTIDE SEQUENCE</scope>
    <source>
        <strain evidence="7">ChiGjej1B1-98</strain>
    </source>
</reference>
<evidence type="ECO:0000313" key="8">
    <source>
        <dbReference type="Proteomes" id="UP000824005"/>
    </source>
</evidence>
<name>A0A9D2C938_9MICO</name>
<dbReference type="AlphaFoldDB" id="A0A9D2C938"/>
<dbReference type="Gene3D" id="1.20.1440.20">
    <property type="entry name" value="LemA-like domain"/>
    <property type="match status" value="1"/>
</dbReference>